<keyword evidence="2" id="KW-1133">Transmembrane helix</keyword>
<evidence type="ECO:0000256" key="2">
    <source>
        <dbReference type="SAM" id="Phobius"/>
    </source>
</evidence>
<reference evidence="4" key="1">
    <citation type="journal article" date="2019" name="Int. J. Syst. Evol. Microbiol.">
        <title>The Global Catalogue of Microorganisms (GCM) 10K type strain sequencing project: providing services to taxonomists for standard genome sequencing and annotation.</title>
        <authorList>
            <consortium name="The Broad Institute Genomics Platform"/>
            <consortium name="The Broad Institute Genome Sequencing Center for Infectious Disease"/>
            <person name="Wu L."/>
            <person name="Ma J."/>
        </authorList>
    </citation>
    <scope>NUCLEOTIDE SEQUENCE [LARGE SCALE GENOMIC DNA]</scope>
    <source>
        <strain evidence="4">NBRC 106348</strain>
    </source>
</reference>
<comment type="caution">
    <text evidence="3">The sequence shown here is derived from an EMBL/GenBank/DDBJ whole genome shotgun (WGS) entry which is preliminary data.</text>
</comment>
<sequence length="58" mass="6320">MQRHRGHPHRGLLGAIIAVPLVAVTWSVYSRLHTPDPPMEPHEPAEAVEPPPDAKAAD</sequence>
<evidence type="ECO:0000256" key="1">
    <source>
        <dbReference type="SAM" id="MobiDB-lite"/>
    </source>
</evidence>
<organism evidence="3 4">
    <name type="scientific">Luteimicrobium album</name>
    <dbReference type="NCBI Taxonomy" id="1054550"/>
    <lineage>
        <taxon>Bacteria</taxon>
        <taxon>Bacillati</taxon>
        <taxon>Actinomycetota</taxon>
        <taxon>Actinomycetes</taxon>
        <taxon>Micrococcales</taxon>
        <taxon>Luteimicrobium</taxon>
    </lineage>
</organism>
<feature type="transmembrane region" description="Helical" evidence="2">
    <location>
        <begin position="12"/>
        <end position="29"/>
    </location>
</feature>
<keyword evidence="2" id="KW-0472">Membrane</keyword>
<feature type="region of interest" description="Disordered" evidence="1">
    <location>
        <begin position="32"/>
        <end position="58"/>
    </location>
</feature>
<protein>
    <submittedName>
        <fullName evidence="3">Uncharacterized protein</fullName>
    </submittedName>
</protein>
<name>A0ABQ6I824_9MICO</name>
<keyword evidence="2" id="KW-0812">Transmembrane</keyword>
<evidence type="ECO:0000313" key="3">
    <source>
        <dbReference type="EMBL" id="GMA26144.1"/>
    </source>
</evidence>
<feature type="compositionally biased region" description="Pro residues" evidence="1">
    <location>
        <begin position="49"/>
        <end position="58"/>
    </location>
</feature>
<proteinExistence type="predicted"/>
<keyword evidence="4" id="KW-1185">Reference proteome</keyword>
<gene>
    <name evidence="3" type="ORF">GCM10025864_39030</name>
</gene>
<evidence type="ECO:0000313" key="4">
    <source>
        <dbReference type="Proteomes" id="UP001157091"/>
    </source>
</evidence>
<accession>A0ABQ6I824</accession>
<dbReference type="EMBL" id="BSUK01000001">
    <property type="protein sequence ID" value="GMA26144.1"/>
    <property type="molecule type" value="Genomic_DNA"/>
</dbReference>
<dbReference type="Proteomes" id="UP001157091">
    <property type="component" value="Unassembled WGS sequence"/>
</dbReference>